<reference evidence="10" key="1">
    <citation type="journal article" date="2019" name="Int. J. Syst. Evol. Microbiol.">
        <title>The Global Catalogue of Microorganisms (GCM) 10K type strain sequencing project: providing services to taxonomists for standard genome sequencing and annotation.</title>
        <authorList>
            <consortium name="The Broad Institute Genomics Platform"/>
            <consortium name="The Broad Institute Genome Sequencing Center for Infectious Disease"/>
            <person name="Wu L."/>
            <person name="Ma J."/>
        </authorList>
    </citation>
    <scope>NUCLEOTIDE SEQUENCE [LARGE SCALE GENOMIC DNA]</scope>
    <source>
        <strain evidence="10">JCM 18532</strain>
    </source>
</reference>
<dbReference type="Pfam" id="PF00528">
    <property type="entry name" value="BPD_transp_1"/>
    <property type="match status" value="1"/>
</dbReference>
<feature type="transmembrane region" description="Helical" evidence="7">
    <location>
        <begin position="304"/>
        <end position="330"/>
    </location>
</feature>
<feature type="transmembrane region" description="Helical" evidence="7">
    <location>
        <begin position="129"/>
        <end position="152"/>
    </location>
</feature>
<dbReference type="PANTHER" id="PTHR43163">
    <property type="entry name" value="DIPEPTIDE TRANSPORT SYSTEM PERMEASE PROTEIN DPPB-RELATED"/>
    <property type="match status" value="1"/>
</dbReference>
<evidence type="ECO:0000256" key="2">
    <source>
        <dbReference type="ARBA" id="ARBA00022448"/>
    </source>
</evidence>
<feature type="transmembrane region" description="Helical" evidence="7">
    <location>
        <begin position="203"/>
        <end position="223"/>
    </location>
</feature>
<feature type="transmembrane region" description="Helical" evidence="7">
    <location>
        <begin position="164"/>
        <end position="191"/>
    </location>
</feature>
<dbReference type="PROSITE" id="PS50928">
    <property type="entry name" value="ABC_TM1"/>
    <property type="match status" value="1"/>
</dbReference>
<evidence type="ECO:0000256" key="6">
    <source>
        <dbReference type="ARBA" id="ARBA00023136"/>
    </source>
</evidence>
<protein>
    <submittedName>
        <fullName evidence="9">ABC transporter permease</fullName>
    </submittedName>
</protein>
<evidence type="ECO:0000256" key="7">
    <source>
        <dbReference type="RuleBase" id="RU363032"/>
    </source>
</evidence>
<gene>
    <name evidence="9" type="ORF">GCM10023350_08380</name>
</gene>
<keyword evidence="5 7" id="KW-1133">Transmembrane helix</keyword>
<name>A0ABP8YH80_9ACTN</name>
<dbReference type="Proteomes" id="UP001499882">
    <property type="component" value="Unassembled WGS sequence"/>
</dbReference>
<keyword evidence="4 7" id="KW-0812">Transmembrane</keyword>
<proteinExistence type="inferred from homology"/>
<organism evidence="9 10">
    <name type="scientific">Nocardioides endophyticus</name>
    <dbReference type="NCBI Taxonomy" id="1353775"/>
    <lineage>
        <taxon>Bacteria</taxon>
        <taxon>Bacillati</taxon>
        <taxon>Actinomycetota</taxon>
        <taxon>Actinomycetes</taxon>
        <taxon>Propionibacteriales</taxon>
        <taxon>Nocardioidaceae</taxon>
        <taxon>Nocardioides</taxon>
    </lineage>
</organism>
<comment type="subcellular location">
    <subcellularLocation>
        <location evidence="1 7">Cell membrane</location>
        <topology evidence="1 7">Multi-pass membrane protein</topology>
    </subcellularLocation>
</comment>
<evidence type="ECO:0000259" key="8">
    <source>
        <dbReference type="PROSITE" id="PS50928"/>
    </source>
</evidence>
<dbReference type="PANTHER" id="PTHR43163:SF6">
    <property type="entry name" value="DIPEPTIDE TRANSPORT SYSTEM PERMEASE PROTEIN DPPB-RELATED"/>
    <property type="match status" value="1"/>
</dbReference>
<evidence type="ECO:0000313" key="9">
    <source>
        <dbReference type="EMBL" id="GAA4727671.1"/>
    </source>
</evidence>
<keyword evidence="2 7" id="KW-0813">Transport</keyword>
<dbReference type="Gene3D" id="1.10.3720.10">
    <property type="entry name" value="MetI-like"/>
    <property type="match status" value="1"/>
</dbReference>
<comment type="similarity">
    <text evidence="7">Belongs to the binding-protein-dependent transport system permease family.</text>
</comment>
<dbReference type="InterPro" id="IPR000515">
    <property type="entry name" value="MetI-like"/>
</dbReference>
<feature type="transmembrane region" description="Helical" evidence="7">
    <location>
        <begin position="262"/>
        <end position="284"/>
    </location>
</feature>
<comment type="caution">
    <text evidence="9">The sequence shown here is derived from an EMBL/GenBank/DDBJ whole genome shotgun (WGS) entry which is preliminary data.</text>
</comment>
<evidence type="ECO:0000313" key="10">
    <source>
        <dbReference type="Proteomes" id="UP001499882"/>
    </source>
</evidence>
<evidence type="ECO:0000256" key="1">
    <source>
        <dbReference type="ARBA" id="ARBA00004651"/>
    </source>
</evidence>
<keyword evidence="10" id="KW-1185">Reference proteome</keyword>
<dbReference type="RefSeq" id="WP_345525332.1">
    <property type="nucleotide sequence ID" value="NZ_BAABKN010000005.1"/>
</dbReference>
<dbReference type="InterPro" id="IPR035906">
    <property type="entry name" value="MetI-like_sf"/>
</dbReference>
<dbReference type="EMBL" id="BAABKN010000005">
    <property type="protein sequence ID" value="GAA4727671.1"/>
    <property type="molecule type" value="Genomic_DNA"/>
</dbReference>
<feature type="domain" description="ABC transmembrane type-1" evidence="8">
    <location>
        <begin position="125"/>
        <end position="327"/>
    </location>
</feature>
<keyword evidence="3" id="KW-1003">Cell membrane</keyword>
<evidence type="ECO:0000256" key="3">
    <source>
        <dbReference type="ARBA" id="ARBA00022475"/>
    </source>
</evidence>
<evidence type="ECO:0000256" key="4">
    <source>
        <dbReference type="ARBA" id="ARBA00022692"/>
    </source>
</evidence>
<keyword evidence="6 7" id="KW-0472">Membrane</keyword>
<dbReference type="SUPFAM" id="SSF161098">
    <property type="entry name" value="MetI-like"/>
    <property type="match status" value="1"/>
</dbReference>
<sequence>MTTATAVPALVPSSPSRGDTVRTVARVVAGRLAHAATVVVAAYSASFFLLFVLPGDAVLARIGTTDTGGSADLSTVDLDSLRSEVGLNDSLGHQYWSGLTGLLHGDLGHSLINDRPVSALLGEALPNTLTLTGLSLLVSVPLGFLLALLAVVPRSRRIRSLAALVPSTYVSLPVFWIGVLFIYLFAITLGWFPSSGSQGAASIVLPTAVLALLGAAQFAQVLISGLRAEVGKTYAAVTAPAKGAGRTYTVLRHCVRNAAFPFLAVFGLRVGQLLAGTAVVEVVFSRNGIGRLMVESVRSVDLTVVLGLVVVLALVYVVINMVVDVGYAVLDPRTRRRAPARTPDRTPEVAS</sequence>
<accession>A0ABP8YH80</accession>
<feature type="transmembrane region" description="Helical" evidence="7">
    <location>
        <begin position="32"/>
        <end position="53"/>
    </location>
</feature>
<evidence type="ECO:0000256" key="5">
    <source>
        <dbReference type="ARBA" id="ARBA00022989"/>
    </source>
</evidence>
<dbReference type="CDD" id="cd06261">
    <property type="entry name" value="TM_PBP2"/>
    <property type="match status" value="1"/>
</dbReference>